<dbReference type="EMBL" id="FMAI01000008">
    <property type="protein sequence ID" value="SCB39584.1"/>
    <property type="molecule type" value="Genomic_DNA"/>
</dbReference>
<proteinExistence type="predicted"/>
<dbReference type="RefSeq" id="WP_091957879.1">
    <property type="nucleotide sequence ID" value="NZ_FMAI01000008.1"/>
</dbReference>
<evidence type="ECO:0000313" key="2">
    <source>
        <dbReference type="Proteomes" id="UP000199184"/>
    </source>
</evidence>
<reference evidence="2" key="1">
    <citation type="submission" date="2016-08" db="EMBL/GenBank/DDBJ databases">
        <authorList>
            <person name="Varghese N."/>
            <person name="Submissions Spin"/>
        </authorList>
    </citation>
    <scope>NUCLEOTIDE SEQUENCE [LARGE SCALE GENOMIC DNA]</scope>
    <source>
        <strain evidence="2">ERR11</strain>
    </source>
</reference>
<organism evidence="1 2">
    <name type="scientific">Bradyrhizobium shewense</name>
    <dbReference type="NCBI Taxonomy" id="1761772"/>
    <lineage>
        <taxon>Bacteria</taxon>
        <taxon>Pseudomonadati</taxon>
        <taxon>Pseudomonadota</taxon>
        <taxon>Alphaproteobacteria</taxon>
        <taxon>Hyphomicrobiales</taxon>
        <taxon>Nitrobacteraceae</taxon>
        <taxon>Bradyrhizobium</taxon>
    </lineage>
</organism>
<gene>
    <name evidence="1" type="ORF">GA0061098_100810</name>
</gene>
<protein>
    <submittedName>
        <fullName evidence="1">Uncharacterized protein</fullName>
    </submittedName>
</protein>
<keyword evidence="2" id="KW-1185">Reference proteome</keyword>
<dbReference type="Proteomes" id="UP000199184">
    <property type="component" value="Unassembled WGS sequence"/>
</dbReference>
<dbReference type="AlphaFoldDB" id="A0A1C3WIL6"/>
<sequence>MGKPAVSRDAFRGLFAFYTAKAHHHHKAEGEHWLVKLFGSAEDIPDALLLQWSDRVELLGPETVGRVVSPCVRQITNGNAQYDHARYDHASDFLHSLLRDLEQKVH</sequence>
<evidence type="ECO:0000313" key="1">
    <source>
        <dbReference type="EMBL" id="SCB39584.1"/>
    </source>
</evidence>
<accession>A0A1C3WIL6</accession>
<name>A0A1C3WIL6_9BRAD</name>